<protein>
    <submittedName>
        <fullName evidence="2">DUF945 domain-containing protein</fullName>
    </submittedName>
</protein>
<feature type="signal peptide" evidence="1">
    <location>
        <begin position="1"/>
        <end position="20"/>
    </location>
</feature>
<evidence type="ECO:0000313" key="3">
    <source>
        <dbReference type="Proteomes" id="UP000269774"/>
    </source>
</evidence>
<accession>A0A3M2HLE1</accession>
<comment type="caution">
    <text evidence="2">The sequence shown here is derived from an EMBL/GenBank/DDBJ whole genome shotgun (WGS) entry which is preliminary data.</text>
</comment>
<name>A0A3M2HLE1_9GAMM</name>
<feature type="chain" id="PRO_5018033093" evidence="1">
    <location>
        <begin position="21"/>
        <end position="491"/>
    </location>
</feature>
<dbReference type="Pfam" id="PF06097">
    <property type="entry name" value="DUF945"/>
    <property type="match status" value="1"/>
</dbReference>
<evidence type="ECO:0000313" key="2">
    <source>
        <dbReference type="EMBL" id="RMH88189.1"/>
    </source>
</evidence>
<dbReference type="EMBL" id="RFFM01000006">
    <property type="protein sequence ID" value="RMH88189.1"/>
    <property type="molecule type" value="Genomic_DNA"/>
</dbReference>
<dbReference type="RefSeq" id="WP_122167865.1">
    <property type="nucleotide sequence ID" value="NZ_JAMOIB010000016.1"/>
</dbReference>
<keyword evidence="1" id="KW-0732">Signal</keyword>
<sequence>MKKLALAVAVPLALIGAATIYTSTQVESTARDAVDQANLKLSQMSLGAGADVTLKMLSFERGLLASDARYQIDIEVPDDEGNTQQFAVIVQDRLEHGPFPVSRLARGRLMPVAAQSHLQLERTPLTEKLFAAASGADPLTGDVAIGYDGSQHGELRSAAFLVTDESGTVRVSPGTVAFEAAENATAFSMEGQLKEIDLNLTGTAGKPVQMSIRGIRMTADKEEDANGFALGPSALTVERMDVQAGEAPAVIVQNASFEEVLGVGSRGLDQSAAYRVGQVEVQGQTLRNLTLAFSLRNLEQNSLKALVDSYTALLASGPNQEEAIANITDAQQSELQAQAMQLLEHKPTLALDEFGFETANGAARLSVVLDLQSPSADSFTPDAMIAGMFASLKADAGIDKGLVRDVASLIVQHQSGGDSDAAALQQKTDAATDMFTGMALGTGWFQLQGERLASALHYANDQVTLNGRQMSVQEFVGFAFGSAQSAGLLGQ</sequence>
<organism evidence="2 3">
    <name type="scientific">Stutzerimonas zhaodongensis</name>
    <dbReference type="NCBI Taxonomy" id="1176257"/>
    <lineage>
        <taxon>Bacteria</taxon>
        <taxon>Pseudomonadati</taxon>
        <taxon>Pseudomonadota</taxon>
        <taxon>Gammaproteobacteria</taxon>
        <taxon>Pseudomonadales</taxon>
        <taxon>Pseudomonadaceae</taxon>
        <taxon>Stutzerimonas</taxon>
    </lineage>
</organism>
<dbReference type="Proteomes" id="UP000269774">
    <property type="component" value="Unassembled WGS sequence"/>
</dbReference>
<proteinExistence type="predicted"/>
<keyword evidence="3" id="KW-1185">Reference proteome</keyword>
<evidence type="ECO:0000256" key="1">
    <source>
        <dbReference type="SAM" id="SignalP"/>
    </source>
</evidence>
<dbReference type="InterPro" id="IPR010352">
    <property type="entry name" value="DUF945"/>
</dbReference>
<reference evidence="2 3" key="1">
    <citation type="submission" date="2018-10" db="EMBL/GenBank/DDBJ databases">
        <title>Pseudomonas zhaodongensis NEAU-ST5-21(T) genome.</title>
        <authorList>
            <person name="Peng J."/>
            <person name="Liu Z.-P."/>
        </authorList>
    </citation>
    <scope>NUCLEOTIDE SEQUENCE [LARGE SCALE GENOMIC DNA]</scope>
    <source>
        <strain evidence="2 3">NEAU-ST5-21</strain>
    </source>
</reference>
<dbReference type="AlphaFoldDB" id="A0A3M2HLE1"/>
<dbReference type="OrthoDB" id="5444681at2"/>
<gene>
    <name evidence="2" type="ORF">EA797_18400</name>
</gene>